<keyword evidence="2" id="KW-0547">Nucleotide-binding</keyword>
<dbReference type="InterPro" id="IPR051782">
    <property type="entry name" value="ABC_Transporter_VariousFunc"/>
</dbReference>
<dbReference type="SUPFAM" id="SSF52540">
    <property type="entry name" value="P-loop containing nucleoside triphosphate hydrolases"/>
    <property type="match status" value="1"/>
</dbReference>
<dbReference type="EMBL" id="QRUN01000007">
    <property type="protein sequence ID" value="RGR69024.1"/>
    <property type="molecule type" value="Genomic_DNA"/>
</dbReference>
<keyword evidence="7" id="KW-1185">Reference proteome</keyword>
<proteinExistence type="predicted"/>
<dbReference type="InterPro" id="IPR003439">
    <property type="entry name" value="ABC_transporter-like_ATP-bd"/>
</dbReference>
<keyword evidence="3 6" id="KW-0067">ATP-binding</keyword>
<dbReference type="Gene3D" id="3.40.50.300">
    <property type="entry name" value="P-loop containing nucleotide triphosphate hydrolases"/>
    <property type="match status" value="1"/>
</dbReference>
<evidence type="ECO:0000256" key="1">
    <source>
        <dbReference type="ARBA" id="ARBA00022448"/>
    </source>
</evidence>
<dbReference type="Proteomes" id="UP000049828">
    <property type="component" value="Unassembled WGS sequence"/>
</dbReference>
<dbReference type="SMART" id="SM00382">
    <property type="entry name" value="AAA"/>
    <property type="match status" value="1"/>
</dbReference>
<dbReference type="RefSeq" id="WP_021923669.1">
    <property type="nucleotide sequence ID" value="NZ_CAKZTK010000005.1"/>
</dbReference>
<evidence type="ECO:0000256" key="2">
    <source>
        <dbReference type="ARBA" id="ARBA00022741"/>
    </source>
</evidence>
<keyword evidence="1" id="KW-0813">Transport</keyword>
<dbReference type="PROSITE" id="PS00211">
    <property type="entry name" value="ABC_TRANSPORTER_1"/>
    <property type="match status" value="1"/>
</dbReference>
<reference evidence="7" key="2">
    <citation type="submission" date="2015-05" db="EMBL/GenBank/DDBJ databases">
        <authorList>
            <consortium name="Pathogen Informatics"/>
        </authorList>
    </citation>
    <scope>NUCLEOTIDE SEQUENCE [LARGE SCALE GENOMIC DNA]</scope>
    <source>
        <strain evidence="7">L1-83</strain>
    </source>
</reference>
<gene>
    <name evidence="6" type="ORF">DWY29_07265</name>
    <name evidence="5" type="ORF">RIL183_07511</name>
</gene>
<dbReference type="PANTHER" id="PTHR42939">
    <property type="entry name" value="ABC TRANSPORTER ATP-BINDING PROTEIN ALBC-RELATED"/>
    <property type="match status" value="1"/>
</dbReference>
<dbReference type="STRING" id="360807.ERS852392_01593"/>
<reference evidence="5" key="1">
    <citation type="submission" date="2015-05" db="EMBL/GenBank/DDBJ databases">
        <authorList>
            <person name="Wang D.B."/>
            <person name="Wang M."/>
        </authorList>
    </citation>
    <scope>NUCLEOTIDE SEQUENCE [LARGE SCALE GENOMIC DNA]</scope>
    <source>
        <strain evidence="5">L1-83</strain>
    </source>
</reference>
<protein>
    <submittedName>
        <fullName evidence="6">ABC transporter ATP-binding protein</fullName>
    </submittedName>
    <submittedName>
        <fullName evidence="5">ABC-type multidrug transport system, ATPase component</fullName>
    </submittedName>
</protein>
<evidence type="ECO:0000313" key="5">
    <source>
        <dbReference type="EMBL" id="CRL42654.1"/>
    </source>
</evidence>
<dbReference type="Proteomes" id="UP000285820">
    <property type="component" value="Unassembled WGS sequence"/>
</dbReference>
<dbReference type="EMBL" id="CVRS01000105">
    <property type="protein sequence ID" value="CRL42654.1"/>
    <property type="molecule type" value="Genomic_DNA"/>
</dbReference>
<dbReference type="InterPro" id="IPR003593">
    <property type="entry name" value="AAA+_ATPase"/>
</dbReference>
<name>A0A0M6WZK7_9FIRM</name>
<evidence type="ECO:0000256" key="3">
    <source>
        <dbReference type="ARBA" id="ARBA00022840"/>
    </source>
</evidence>
<dbReference type="Pfam" id="PF00005">
    <property type="entry name" value="ABC_tran"/>
    <property type="match status" value="1"/>
</dbReference>
<evidence type="ECO:0000313" key="7">
    <source>
        <dbReference type="Proteomes" id="UP000049828"/>
    </source>
</evidence>
<reference evidence="6 8" key="3">
    <citation type="submission" date="2018-08" db="EMBL/GenBank/DDBJ databases">
        <title>A genome reference for cultivated species of the human gut microbiota.</title>
        <authorList>
            <person name="Zou Y."/>
            <person name="Xue W."/>
            <person name="Luo G."/>
        </authorList>
    </citation>
    <scope>NUCLEOTIDE SEQUENCE [LARGE SCALE GENOMIC DNA]</scope>
    <source>
        <strain evidence="6 8">AF24-4</strain>
    </source>
</reference>
<dbReference type="GO" id="GO:0005524">
    <property type="term" value="F:ATP binding"/>
    <property type="evidence" value="ECO:0007669"/>
    <property type="project" value="UniProtKB-KW"/>
</dbReference>
<dbReference type="PROSITE" id="PS50893">
    <property type="entry name" value="ABC_TRANSPORTER_2"/>
    <property type="match status" value="1"/>
</dbReference>
<dbReference type="AlphaFoldDB" id="A0A0M6WZK7"/>
<sequence length="291" mass="32848">MESIVCNGIGKIYGKKQVLKNINLTLEKGKIYGLIGRNGAGKTTLLSIMSAQNPASEGTVTWNGENVWENRKALDHICFSRELSINLYGSGVSGMKVKDYLKTASYYYPNWDQALAEELIKKFELNTKQRINKMSKGMLSMVTIIVALASKADFTFMDEPVAGLDVVMRDYFYHKLMEEYTETGRTFVISTHIIEEATDLMEEVVMIKNGEVLLKENTQELLERSYHVSGLAEVVDQATEGYERHHEEKMGRSKSVTILLEEGQKLPEGYDVTIQALNLEKLFVSLCGMEE</sequence>
<dbReference type="GO" id="GO:0016887">
    <property type="term" value="F:ATP hydrolysis activity"/>
    <property type="evidence" value="ECO:0007669"/>
    <property type="project" value="InterPro"/>
</dbReference>
<dbReference type="InterPro" id="IPR017871">
    <property type="entry name" value="ABC_transporter-like_CS"/>
</dbReference>
<evidence type="ECO:0000313" key="6">
    <source>
        <dbReference type="EMBL" id="RGR69024.1"/>
    </source>
</evidence>
<evidence type="ECO:0000313" key="8">
    <source>
        <dbReference type="Proteomes" id="UP000285820"/>
    </source>
</evidence>
<organism evidence="5 7">
    <name type="scientific">Roseburia inulinivorans</name>
    <dbReference type="NCBI Taxonomy" id="360807"/>
    <lineage>
        <taxon>Bacteria</taxon>
        <taxon>Bacillati</taxon>
        <taxon>Bacillota</taxon>
        <taxon>Clostridia</taxon>
        <taxon>Lachnospirales</taxon>
        <taxon>Lachnospiraceae</taxon>
        <taxon>Roseburia</taxon>
    </lineage>
</organism>
<dbReference type="CDD" id="cd03230">
    <property type="entry name" value="ABC_DR_subfamily_A"/>
    <property type="match status" value="1"/>
</dbReference>
<dbReference type="PANTHER" id="PTHR42939:SF1">
    <property type="entry name" value="ABC TRANSPORTER ATP-BINDING PROTEIN ALBC-RELATED"/>
    <property type="match status" value="1"/>
</dbReference>
<dbReference type="OrthoDB" id="9804819at2"/>
<accession>A0A0M6WZK7</accession>
<dbReference type="InterPro" id="IPR027417">
    <property type="entry name" value="P-loop_NTPase"/>
</dbReference>
<evidence type="ECO:0000259" key="4">
    <source>
        <dbReference type="PROSITE" id="PS50893"/>
    </source>
</evidence>
<feature type="domain" description="ABC transporter" evidence="4">
    <location>
        <begin position="4"/>
        <end position="234"/>
    </location>
</feature>